<keyword evidence="8 20" id="KW-0812">Transmembrane</keyword>
<keyword evidence="7" id="KW-0853">WD repeat</keyword>
<evidence type="ECO:0000256" key="3">
    <source>
        <dbReference type="ARBA" id="ARBA00004653"/>
    </source>
</evidence>
<dbReference type="GO" id="GO:0032934">
    <property type="term" value="F:sterol binding"/>
    <property type="evidence" value="ECO:0007669"/>
    <property type="project" value="InterPro"/>
</dbReference>
<dbReference type="InParanoid" id="A0A4S2MTA0"/>
<proteinExistence type="inferred from homology"/>
<dbReference type="GO" id="GO:0045540">
    <property type="term" value="P:regulation of cholesterol biosynthetic process"/>
    <property type="evidence" value="ECO:0007669"/>
    <property type="project" value="TreeGrafter"/>
</dbReference>
<evidence type="ECO:0000256" key="12">
    <source>
        <dbReference type="ARBA" id="ARBA00023034"/>
    </source>
</evidence>
<keyword evidence="6" id="KW-0153">Cholesterol metabolism</keyword>
<dbReference type="Gene3D" id="2.130.10.10">
    <property type="entry name" value="YVTN repeat-like/Quinoprotein amine dehydrogenase"/>
    <property type="match status" value="1"/>
</dbReference>
<dbReference type="GO" id="GO:0000139">
    <property type="term" value="C:Golgi membrane"/>
    <property type="evidence" value="ECO:0007669"/>
    <property type="project" value="UniProtKB-SubCell"/>
</dbReference>
<dbReference type="SMART" id="SM00320">
    <property type="entry name" value="WD40"/>
    <property type="match status" value="2"/>
</dbReference>
<comment type="similarity">
    <text evidence="4">Belongs to the WD repeat SCAP family.</text>
</comment>
<comment type="function">
    <text evidence="19">Escort protein required for cholesterol as well as lipid homeostasis. Regulates export of the SCAP-SREBP complex from the endoplasmic reticulum to the Golgi upon low cholesterol, thereby regulating the processing of sterol regulatory element-binding proteins (SREBPs) SREBF1/SREBP1 and SREBF2/SREBP2. At high sterol concentrations, formation of a ternary complex with INSIG (INSIG1 or INSIG2) leads to mask the ER export signal in SCAP, promoting retention of the complex in the endoplasmic reticulum. Low sterol concentrations trigger release of INSIG, a conformational change in the SSD domain of SCAP, unmasking of the ER export signal, promoting recruitment into COPII-coated vesicles and transport of the SCAP-SREBP to the Golgi: in the Golgi, SREBPs are then processed, releasing the transcription factor fragment of SREBPs from the membrane, its import into the nucleus and up-regulation of LDLR, INSIG1 and the mevalonate pathway. Binds cholesterol via its SSD domain.</text>
</comment>
<organism evidence="22 23">
    <name type="scientific">Ascodesmis nigricans</name>
    <dbReference type="NCBI Taxonomy" id="341454"/>
    <lineage>
        <taxon>Eukaryota</taxon>
        <taxon>Fungi</taxon>
        <taxon>Dikarya</taxon>
        <taxon>Ascomycota</taxon>
        <taxon>Pezizomycotina</taxon>
        <taxon>Pezizomycetes</taxon>
        <taxon>Pezizales</taxon>
        <taxon>Ascodesmidaceae</taxon>
        <taxon>Ascodesmis</taxon>
    </lineage>
</organism>
<dbReference type="GO" id="GO:0005789">
    <property type="term" value="C:endoplasmic reticulum membrane"/>
    <property type="evidence" value="ECO:0007669"/>
    <property type="project" value="UniProtKB-SubCell"/>
</dbReference>
<dbReference type="Pfam" id="PF12349">
    <property type="entry name" value="Sterol-sensing"/>
    <property type="match status" value="1"/>
</dbReference>
<dbReference type="SUPFAM" id="SSF50978">
    <property type="entry name" value="WD40 repeat-like"/>
    <property type="match status" value="1"/>
</dbReference>
<dbReference type="GO" id="GO:0012507">
    <property type="term" value="C:ER to Golgi transport vesicle membrane"/>
    <property type="evidence" value="ECO:0007669"/>
    <property type="project" value="UniProtKB-SubCell"/>
</dbReference>
<keyword evidence="11 20" id="KW-1133">Transmembrane helix</keyword>
<dbReference type="InterPro" id="IPR030225">
    <property type="entry name" value="SCAP"/>
</dbReference>
<comment type="subcellular location">
    <subcellularLocation>
        <location evidence="2">Cytoplasmic vesicle</location>
        <location evidence="2">COPII-coated vesicle membrane</location>
        <topology evidence="2">Multi-pass membrane protein</topology>
    </subcellularLocation>
    <subcellularLocation>
        <location evidence="1">Endoplasmic reticulum membrane</location>
        <topology evidence="1">Multi-pass membrane protein</topology>
    </subcellularLocation>
    <subcellularLocation>
        <location evidence="3">Golgi apparatus membrane</location>
        <topology evidence="3">Multi-pass membrane protein</topology>
    </subcellularLocation>
</comment>
<gene>
    <name evidence="22" type="ORF">EX30DRAFT_308399</name>
</gene>
<dbReference type="AlphaFoldDB" id="A0A4S2MTA0"/>
<feature type="transmembrane region" description="Helical" evidence="20">
    <location>
        <begin position="122"/>
        <end position="141"/>
    </location>
</feature>
<reference evidence="22 23" key="1">
    <citation type="submission" date="2019-04" db="EMBL/GenBank/DDBJ databases">
        <title>Comparative genomics and transcriptomics to analyze fruiting body development in filamentous ascomycetes.</title>
        <authorList>
            <consortium name="DOE Joint Genome Institute"/>
            <person name="Lutkenhaus R."/>
            <person name="Traeger S."/>
            <person name="Breuer J."/>
            <person name="Kuo A."/>
            <person name="Lipzen A."/>
            <person name="Pangilinan J."/>
            <person name="Dilworth D."/>
            <person name="Sandor L."/>
            <person name="Poggeler S."/>
            <person name="Barry K."/>
            <person name="Grigoriev I.V."/>
            <person name="Nowrousian M."/>
        </authorList>
    </citation>
    <scope>NUCLEOTIDE SEQUENCE [LARGE SCALE GENOMIC DNA]</scope>
    <source>
        <strain evidence="22 23">CBS 389.68</strain>
    </source>
</reference>
<dbReference type="STRING" id="341454.A0A4S2MTA0"/>
<evidence type="ECO:0000256" key="18">
    <source>
        <dbReference type="ARBA" id="ARBA00023221"/>
    </source>
</evidence>
<evidence type="ECO:0000256" key="6">
    <source>
        <dbReference type="ARBA" id="ARBA00022548"/>
    </source>
</evidence>
<keyword evidence="17" id="KW-0325">Glycoprotein</keyword>
<keyword evidence="18" id="KW-0753">Steroid metabolism</keyword>
<evidence type="ECO:0000256" key="7">
    <source>
        <dbReference type="ARBA" id="ARBA00022574"/>
    </source>
</evidence>
<sequence length="972" mass="108579">MGYFFHSPLLYWNCSLEALENDPDILRTVNEKMGQHSLANVGLRWGSVFAGKHISHQKLVAADALVISMFYHLNSSAGAAWDYRAAQLATEARNHRKYKVYPLNGQETTSTLFEFRYEPMTVWEKLVLTGCYFCAAVYLIVSLRRLRAVKSRLGLVFTVLTQICTSVMSSFTILALFRVSVSHVPSWIFPFVIIVIGLQNMFRLINGVLATPPEQPTTLRISSALGEVGFISLVEVLTNLGFLIIIGIASVPAIRVFCQFACVALIVDFILHITFFLAVLSVDVRRLELQDSLDRMNMSDNDDDGLGLSPKKQSGGYMDFIFRGGAPLSTRIAGSVIMICFAIALNMHFLDNQHPLVTIAIIGNMIRNPHTIGSWPLTQTPEMPPNIARSPTSWMRLQDQLTGMELIRAVKPGDVRVVARAFNPIFFVMSNADRARTVGKLPSILNTIELDIIQDHLQSFILSIVFVVAGITVLMNNLLLKDIPTEDPSETRKADGPLLTTETLIEGHSLDVVLMAPSPCGVLASVGLDRRIVVWKLNGNRQTYSKQVIRPAWAEHVLWPIIAIAVDQKGRWLAVATKSGDISFFKLDDGSCIRSMKLNLRGKIPMAFFFSPKSDEVSGPQLLVLRYDGLLFEAYVKTAEIDEHDIDRRIIVSSSHGVFTPRLPLRIVTACSRGRIYVSAKSTGQGWRTEQLSLTAPPLTSPILEPGEPCTILPLSDLGMVISSRSCNVELVDLLSGSIIRSFPTGQFKPSTLRAFHAKRRTCLYCGCPSVLSFSIAYTERDTGMLVMHTFTSSRGGLRDICLRAERDRRERKCTGFESVNEEIHWVENVEGWEPTSLNMLAGIRRKDMASDDPSSDDLDFASSCSNSLRRRKKTERKIAMEDDDDWEAWTMDHKGHVTSYSLHDAEDNDSFDDRLMVGHIGPVAKIGQQSVAVGFGNTVKVLYIGNERFEAEDNMDPYQSLGRKNRMHRRF</sequence>
<evidence type="ECO:0000256" key="10">
    <source>
        <dbReference type="ARBA" id="ARBA00022824"/>
    </source>
</evidence>
<keyword evidence="15 20" id="KW-0472">Membrane</keyword>
<evidence type="ECO:0000256" key="9">
    <source>
        <dbReference type="ARBA" id="ARBA00022737"/>
    </source>
</evidence>
<dbReference type="InterPro" id="IPR036322">
    <property type="entry name" value="WD40_repeat_dom_sf"/>
</dbReference>
<feature type="transmembrane region" description="Helical" evidence="20">
    <location>
        <begin position="254"/>
        <end position="280"/>
    </location>
</feature>
<keyword evidence="12" id="KW-0333">Golgi apparatus</keyword>
<dbReference type="SUPFAM" id="SSF82866">
    <property type="entry name" value="Multidrug efflux transporter AcrB transmembrane domain"/>
    <property type="match status" value="1"/>
</dbReference>
<evidence type="ECO:0000256" key="8">
    <source>
        <dbReference type="ARBA" id="ARBA00022692"/>
    </source>
</evidence>
<accession>A0A4S2MTA0</accession>
<dbReference type="InterPro" id="IPR053958">
    <property type="entry name" value="HMGCR/SNAP/NPC1-like_SSD"/>
</dbReference>
<dbReference type="InterPro" id="IPR000731">
    <property type="entry name" value="SSD"/>
</dbReference>
<protein>
    <recommendedName>
        <fullName evidence="5">Sterol regulatory element-binding protein cleavage-activating protein</fullName>
    </recommendedName>
</protein>
<feature type="transmembrane region" description="Helical" evidence="20">
    <location>
        <begin position="153"/>
        <end position="181"/>
    </location>
</feature>
<keyword evidence="16" id="KW-1207">Sterol metabolism</keyword>
<dbReference type="InterPro" id="IPR015943">
    <property type="entry name" value="WD40/YVTN_repeat-like_dom_sf"/>
</dbReference>
<dbReference type="GO" id="GO:0008203">
    <property type="term" value="P:cholesterol metabolic process"/>
    <property type="evidence" value="ECO:0007669"/>
    <property type="project" value="UniProtKB-KW"/>
</dbReference>
<evidence type="ECO:0000256" key="14">
    <source>
        <dbReference type="ARBA" id="ARBA00023121"/>
    </source>
</evidence>
<keyword evidence="13" id="KW-0443">Lipid metabolism</keyword>
<dbReference type="Proteomes" id="UP000298138">
    <property type="component" value="Unassembled WGS sequence"/>
</dbReference>
<evidence type="ECO:0000256" key="1">
    <source>
        <dbReference type="ARBA" id="ARBA00004477"/>
    </source>
</evidence>
<evidence type="ECO:0000256" key="16">
    <source>
        <dbReference type="ARBA" id="ARBA00023166"/>
    </source>
</evidence>
<dbReference type="GO" id="GO:0032936">
    <property type="term" value="C:SREBP-SCAP complex"/>
    <property type="evidence" value="ECO:0007669"/>
    <property type="project" value="TreeGrafter"/>
</dbReference>
<dbReference type="PROSITE" id="PS50156">
    <property type="entry name" value="SSD"/>
    <property type="match status" value="1"/>
</dbReference>
<keyword evidence="9" id="KW-0677">Repeat</keyword>
<name>A0A4S2MTA0_9PEZI</name>
<evidence type="ECO:0000256" key="20">
    <source>
        <dbReference type="SAM" id="Phobius"/>
    </source>
</evidence>
<dbReference type="PANTHER" id="PTHR46378">
    <property type="entry name" value="STEROL REGULATORY ELEMENT-BINDING PROTEIN CLEAVAGE-ACTIVATING PROTEIN"/>
    <property type="match status" value="1"/>
</dbReference>
<evidence type="ECO:0000259" key="21">
    <source>
        <dbReference type="PROSITE" id="PS50156"/>
    </source>
</evidence>
<evidence type="ECO:0000256" key="4">
    <source>
        <dbReference type="ARBA" id="ARBA00007410"/>
    </source>
</evidence>
<evidence type="ECO:0000256" key="13">
    <source>
        <dbReference type="ARBA" id="ARBA00023098"/>
    </source>
</evidence>
<evidence type="ECO:0000256" key="5">
    <source>
        <dbReference type="ARBA" id="ARBA00019541"/>
    </source>
</evidence>
<feature type="transmembrane region" description="Helical" evidence="20">
    <location>
        <begin position="187"/>
        <end position="205"/>
    </location>
</feature>
<keyword evidence="23" id="KW-1185">Reference proteome</keyword>
<evidence type="ECO:0000256" key="19">
    <source>
        <dbReference type="ARBA" id="ARBA00045958"/>
    </source>
</evidence>
<dbReference type="InterPro" id="IPR001680">
    <property type="entry name" value="WD40_rpt"/>
</dbReference>
<dbReference type="EMBL" id="ML220129">
    <property type="protein sequence ID" value="TGZ79714.1"/>
    <property type="molecule type" value="Genomic_DNA"/>
</dbReference>
<feature type="transmembrane region" description="Helical" evidence="20">
    <location>
        <begin position="225"/>
        <end position="248"/>
    </location>
</feature>
<evidence type="ECO:0000256" key="2">
    <source>
        <dbReference type="ARBA" id="ARBA00004557"/>
    </source>
</evidence>
<evidence type="ECO:0000313" key="23">
    <source>
        <dbReference type="Proteomes" id="UP000298138"/>
    </source>
</evidence>
<dbReference type="OrthoDB" id="1914839at2759"/>
<keyword evidence="10" id="KW-0256">Endoplasmic reticulum</keyword>
<dbReference type="GO" id="GO:0032933">
    <property type="term" value="P:SREBP signaling pathway"/>
    <property type="evidence" value="ECO:0007669"/>
    <property type="project" value="InterPro"/>
</dbReference>
<dbReference type="PANTHER" id="PTHR46378:SF1">
    <property type="entry name" value="STEROL REGULATORY ELEMENT-BINDING PROTEIN CLEAVAGE-ACTIVATING PROTEIN"/>
    <property type="match status" value="1"/>
</dbReference>
<feature type="domain" description="SSD" evidence="21">
    <location>
        <begin position="124"/>
        <end position="282"/>
    </location>
</feature>
<evidence type="ECO:0000256" key="11">
    <source>
        <dbReference type="ARBA" id="ARBA00022989"/>
    </source>
</evidence>
<evidence type="ECO:0000256" key="17">
    <source>
        <dbReference type="ARBA" id="ARBA00023180"/>
    </source>
</evidence>
<keyword evidence="14" id="KW-0446">Lipid-binding</keyword>
<evidence type="ECO:0000313" key="22">
    <source>
        <dbReference type="EMBL" id="TGZ79714.1"/>
    </source>
</evidence>
<evidence type="ECO:0000256" key="15">
    <source>
        <dbReference type="ARBA" id="ARBA00023136"/>
    </source>
</evidence>